<evidence type="ECO:0000313" key="2">
    <source>
        <dbReference type="EMBL" id="RQG92300.1"/>
    </source>
</evidence>
<feature type="transmembrane region" description="Helical" evidence="1">
    <location>
        <begin position="12"/>
        <end position="37"/>
    </location>
</feature>
<evidence type="ECO:0000256" key="1">
    <source>
        <dbReference type="SAM" id="Phobius"/>
    </source>
</evidence>
<dbReference type="Proteomes" id="UP000282323">
    <property type="component" value="Unassembled WGS sequence"/>
</dbReference>
<dbReference type="InterPro" id="IPR040493">
    <property type="entry name" value="DUF5518"/>
</dbReference>
<comment type="caution">
    <text evidence="2">The sequence shown here is derived from an EMBL/GenBank/DDBJ whole genome shotgun (WGS) entry which is preliminary data.</text>
</comment>
<keyword evidence="1" id="KW-0472">Membrane</keyword>
<dbReference type="RefSeq" id="WP_124196850.1">
    <property type="nucleotide sequence ID" value="NZ_REGA01000017.1"/>
</dbReference>
<evidence type="ECO:0000313" key="3">
    <source>
        <dbReference type="Proteomes" id="UP000282323"/>
    </source>
</evidence>
<keyword evidence="1" id="KW-1133">Transmembrane helix</keyword>
<reference evidence="2 3" key="1">
    <citation type="submission" date="2018-10" db="EMBL/GenBank/DDBJ databases">
        <title>Natrarchaeobius chitinivorans gen. nov., sp. nov., and Natrarchaeobius haloalkaliphilus sp. nov., alkaliphilic, chitin-utilizing haloarchaea from hypersaline alkaline lakes.</title>
        <authorList>
            <person name="Sorokin D.Y."/>
            <person name="Elcheninov A.G."/>
            <person name="Kostrikina N.A."/>
            <person name="Bale N.J."/>
            <person name="Sinninghe Damste J.S."/>
            <person name="Khijniak T.V."/>
            <person name="Kublanov I.V."/>
            <person name="Toshchakov S.V."/>
        </authorList>
    </citation>
    <scope>NUCLEOTIDE SEQUENCE [LARGE SCALE GENOMIC DNA]</scope>
    <source>
        <strain evidence="2 3">AArcht4T</strain>
    </source>
</reference>
<accession>A0A3N6M7Z7</accession>
<name>A0A3N6M7Z7_NATCH</name>
<feature type="transmembrane region" description="Helical" evidence="1">
    <location>
        <begin position="49"/>
        <end position="72"/>
    </location>
</feature>
<organism evidence="2 3">
    <name type="scientific">Natrarchaeobius chitinivorans</name>
    <dbReference type="NCBI Taxonomy" id="1679083"/>
    <lineage>
        <taxon>Archaea</taxon>
        <taxon>Methanobacteriati</taxon>
        <taxon>Methanobacteriota</taxon>
        <taxon>Stenosarchaea group</taxon>
        <taxon>Halobacteria</taxon>
        <taxon>Halobacteriales</taxon>
        <taxon>Natrialbaceae</taxon>
        <taxon>Natrarchaeobius</taxon>
    </lineage>
</organism>
<dbReference type="OrthoDB" id="341846at2157"/>
<gene>
    <name evidence="2" type="ORF">EA473_17395</name>
</gene>
<proteinExistence type="predicted"/>
<dbReference type="Pfam" id="PF17647">
    <property type="entry name" value="DUF5518"/>
    <property type="match status" value="1"/>
</dbReference>
<evidence type="ECO:0008006" key="4">
    <source>
        <dbReference type="Google" id="ProtNLM"/>
    </source>
</evidence>
<protein>
    <recommendedName>
        <fullName evidence="4">DUF5518 domain-containing protein</fullName>
    </recommendedName>
</protein>
<keyword evidence="3" id="KW-1185">Reference proteome</keyword>
<sequence length="132" mass="13426">MTNRSTWINAAIGAVTTIALSFTGFSPLLGGGIAGYLQRETPKRGAKAGAISGAIATIPLVLVMCIGLLLYAGIPAASPGAPGGLELAIIFLIMLPMLALWFVGLSTAGGYLGGYLHTNSRPPTGDNLGVER</sequence>
<keyword evidence="1" id="KW-0812">Transmembrane</keyword>
<dbReference type="EMBL" id="REGA01000017">
    <property type="protein sequence ID" value="RQG92300.1"/>
    <property type="molecule type" value="Genomic_DNA"/>
</dbReference>
<feature type="transmembrane region" description="Helical" evidence="1">
    <location>
        <begin position="87"/>
        <end position="112"/>
    </location>
</feature>
<dbReference type="AlphaFoldDB" id="A0A3N6M7Z7"/>